<organism evidence="2 3">
    <name type="scientific">Hibiscus sabdariffa</name>
    <name type="common">roselle</name>
    <dbReference type="NCBI Taxonomy" id="183260"/>
    <lineage>
        <taxon>Eukaryota</taxon>
        <taxon>Viridiplantae</taxon>
        <taxon>Streptophyta</taxon>
        <taxon>Embryophyta</taxon>
        <taxon>Tracheophyta</taxon>
        <taxon>Spermatophyta</taxon>
        <taxon>Magnoliopsida</taxon>
        <taxon>eudicotyledons</taxon>
        <taxon>Gunneridae</taxon>
        <taxon>Pentapetalae</taxon>
        <taxon>rosids</taxon>
        <taxon>malvids</taxon>
        <taxon>Malvales</taxon>
        <taxon>Malvaceae</taxon>
        <taxon>Malvoideae</taxon>
        <taxon>Hibiscus</taxon>
    </lineage>
</organism>
<protein>
    <submittedName>
        <fullName evidence="2">Uncharacterized protein</fullName>
    </submittedName>
</protein>
<evidence type="ECO:0000313" key="3">
    <source>
        <dbReference type="Proteomes" id="UP001396334"/>
    </source>
</evidence>
<keyword evidence="3" id="KW-1185">Reference proteome</keyword>
<dbReference type="EMBL" id="JBBPBN010000001">
    <property type="protein sequence ID" value="KAK9045758.1"/>
    <property type="molecule type" value="Genomic_DNA"/>
</dbReference>
<evidence type="ECO:0000313" key="2">
    <source>
        <dbReference type="EMBL" id="KAK9045758.1"/>
    </source>
</evidence>
<proteinExistence type="predicted"/>
<accession>A0ABR2U8A7</accession>
<feature type="region of interest" description="Disordered" evidence="1">
    <location>
        <begin position="143"/>
        <end position="165"/>
    </location>
</feature>
<evidence type="ECO:0000256" key="1">
    <source>
        <dbReference type="SAM" id="MobiDB-lite"/>
    </source>
</evidence>
<reference evidence="2 3" key="1">
    <citation type="journal article" date="2024" name="G3 (Bethesda)">
        <title>Genome assembly of Hibiscus sabdariffa L. provides insights into metabolisms of medicinal natural products.</title>
        <authorList>
            <person name="Kim T."/>
        </authorList>
    </citation>
    <scope>NUCLEOTIDE SEQUENCE [LARGE SCALE GENOMIC DNA]</scope>
    <source>
        <strain evidence="2">TK-2024</strain>
        <tissue evidence="2">Old leaves</tissue>
    </source>
</reference>
<comment type="caution">
    <text evidence="2">The sequence shown here is derived from an EMBL/GenBank/DDBJ whole genome shotgun (WGS) entry which is preliminary data.</text>
</comment>
<gene>
    <name evidence="2" type="ORF">V6N11_051666</name>
</gene>
<dbReference type="Proteomes" id="UP001396334">
    <property type="component" value="Unassembled WGS sequence"/>
</dbReference>
<feature type="compositionally biased region" description="Polar residues" evidence="1">
    <location>
        <begin position="80"/>
        <end position="90"/>
    </location>
</feature>
<sequence length="165" mass="17462">MGKGFFLPQRWHDCVCSAWSAWFAPPDADPGSLVLVVTAGRRSHSGRLLAVASMAPSPRLPIILAPTVASGSPSEGLPTKVNSADASCPTSDSLALTSSVQSTAVTKDIPHDPMVHTDTSDVVEEAVEDASIDPKNFETAADRLASKDVPYDPMVHNDTSDMMEE</sequence>
<name>A0ABR2U8A7_9ROSI</name>
<feature type="region of interest" description="Disordered" evidence="1">
    <location>
        <begin position="69"/>
        <end position="90"/>
    </location>
</feature>